<dbReference type="InterPro" id="IPR024180">
    <property type="entry name" value="Tetrapyrrole_Mease/MazG_pred"/>
</dbReference>
<feature type="domain" description="Tetrapyrrole methylase" evidence="1">
    <location>
        <begin position="2"/>
        <end position="205"/>
    </location>
</feature>
<dbReference type="Proteomes" id="UP000580568">
    <property type="component" value="Unassembled WGS sequence"/>
</dbReference>
<evidence type="ECO:0000313" key="3">
    <source>
        <dbReference type="EMBL" id="GFP77955.1"/>
    </source>
</evidence>
<proteinExistence type="predicted"/>
<dbReference type="EMBL" id="BLZR01000001">
    <property type="protein sequence ID" value="GFP77955.1"/>
    <property type="molecule type" value="Genomic_DNA"/>
</dbReference>
<keyword evidence="4" id="KW-1185">Reference proteome</keyword>
<dbReference type="FunFam" id="1.10.287.1080:FF:000003">
    <property type="entry name" value="Nucleoside triphosphate pyrophosphohydrolase"/>
    <property type="match status" value="1"/>
</dbReference>
<dbReference type="InterPro" id="IPR048011">
    <property type="entry name" value="NTP-PPase_MazG-like_C"/>
</dbReference>
<evidence type="ECO:0000259" key="2">
    <source>
        <dbReference type="Pfam" id="PF03819"/>
    </source>
</evidence>
<dbReference type="PIRSF" id="PIRSF002845">
    <property type="entry name" value="Ttrprl_mtas_MazG"/>
    <property type="match status" value="1"/>
</dbReference>
<dbReference type="SUPFAM" id="SSF101386">
    <property type="entry name" value="all-alpha NTP pyrophosphatases"/>
    <property type="match status" value="2"/>
</dbReference>
<organism evidence="3 4">
    <name type="scientific">Clostridium fungisolvens</name>
    <dbReference type="NCBI Taxonomy" id="1604897"/>
    <lineage>
        <taxon>Bacteria</taxon>
        <taxon>Bacillati</taxon>
        <taxon>Bacillota</taxon>
        <taxon>Clostridia</taxon>
        <taxon>Eubacteriales</taxon>
        <taxon>Clostridiaceae</taxon>
        <taxon>Clostridium</taxon>
    </lineage>
</organism>
<dbReference type="PANTHER" id="PTHR30522">
    <property type="entry name" value="NUCLEOSIDE TRIPHOSPHATE PYROPHOSPHOHYDROLASE"/>
    <property type="match status" value="1"/>
</dbReference>
<gene>
    <name evidence="3" type="ORF">bsdtw1_04145</name>
</gene>
<dbReference type="Pfam" id="PF00590">
    <property type="entry name" value="TP_methylase"/>
    <property type="match status" value="1"/>
</dbReference>
<feature type="domain" description="NTP pyrophosphohydrolase MazG-like" evidence="2">
    <location>
        <begin position="251"/>
        <end position="324"/>
    </location>
</feature>
<dbReference type="AlphaFoldDB" id="A0A6V8SN00"/>
<dbReference type="Pfam" id="PF03819">
    <property type="entry name" value="MazG"/>
    <property type="match status" value="2"/>
</dbReference>
<dbReference type="CDD" id="cd11528">
    <property type="entry name" value="NTP-PPase_MazG_Nterm"/>
    <property type="match status" value="1"/>
</dbReference>
<dbReference type="Gene3D" id="3.40.1010.10">
    <property type="entry name" value="Cobalt-precorrin-4 Transmethylase, Domain 1"/>
    <property type="match status" value="1"/>
</dbReference>
<evidence type="ECO:0000259" key="1">
    <source>
        <dbReference type="Pfam" id="PF00590"/>
    </source>
</evidence>
<reference evidence="3 4" key="1">
    <citation type="submission" date="2020-07" db="EMBL/GenBank/DDBJ databases">
        <title>A new beta-1,3-glucan-decomposing anaerobic bacterium isolated from anoxic soil subjected to biological soil disinfestation.</title>
        <authorList>
            <person name="Ueki A."/>
            <person name="Tonouchi A."/>
        </authorList>
    </citation>
    <scope>NUCLEOTIDE SEQUENCE [LARGE SCALE GENOMIC DNA]</scope>
    <source>
        <strain evidence="3 4">TW1</strain>
    </source>
</reference>
<dbReference type="RefSeq" id="WP_183279284.1">
    <property type="nucleotide sequence ID" value="NZ_BLZR01000001.1"/>
</dbReference>
<dbReference type="GO" id="GO:0006950">
    <property type="term" value="P:response to stress"/>
    <property type="evidence" value="ECO:0007669"/>
    <property type="project" value="UniProtKB-ARBA"/>
</dbReference>
<dbReference type="GO" id="GO:0006203">
    <property type="term" value="P:dGTP catabolic process"/>
    <property type="evidence" value="ECO:0007669"/>
    <property type="project" value="TreeGrafter"/>
</dbReference>
<accession>A0A6V8SN00</accession>
<dbReference type="GO" id="GO:0046076">
    <property type="term" value="P:dTTP catabolic process"/>
    <property type="evidence" value="ECO:0007669"/>
    <property type="project" value="TreeGrafter"/>
</dbReference>
<dbReference type="CDD" id="cd11529">
    <property type="entry name" value="NTP-PPase_MazG_Cterm"/>
    <property type="match status" value="1"/>
</dbReference>
<evidence type="ECO:0008006" key="5">
    <source>
        <dbReference type="Google" id="ProtNLM"/>
    </source>
</evidence>
<dbReference type="GO" id="GO:0047429">
    <property type="term" value="F:nucleoside triphosphate diphosphatase activity"/>
    <property type="evidence" value="ECO:0007669"/>
    <property type="project" value="InterPro"/>
</dbReference>
<protein>
    <recommendedName>
        <fullName evidence="5">Nucleoside triphosphate pyrophosphohydrolase</fullName>
    </recommendedName>
</protein>
<dbReference type="GO" id="GO:0046081">
    <property type="term" value="P:dUTP catabolic process"/>
    <property type="evidence" value="ECO:0007669"/>
    <property type="project" value="TreeGrafter"/>
</dbReference>
<dbReference type="SUPFAM" id="SSF53790">
    <property type="entry name" value="Tetrapyrrole methylase"/>
    <property type="match status" value="1"/>
</dbReference>
<dbReference type="PANTHER" id="PTHR30522:SF0">
    <property type="entry name" value="NUCLEOSIDE TRIPHOSPHATE PYROPHOSPHOHYDROLASE"/>
    <property type="match status" value="1"/>
</dbReference>
<dbReference type="InterPro" id="IPR004518">
    <property type="entry name" value="MazG-like_dom"/>
</dbReference>
<dbReference type="NCBIfam" id="TIGR00444">
    <property type="entry name" value="mazG"/>
    <property type="match status" value="1"/>
</dbReference>
<evidence type="ECO:0000313" key="4">
    <source>
        <dbReference type="Proteomes" id="UP000580568"/>
    </source>
</evidence>
<dbReference type="GO" id="GO:0046061">
    <property type="term" value="P:dATP catabolic process"/>
    <property type="evidence" value="ECO:0007669"/>
    <property type="project" value="TreeGrafter"/>
</dbReference>
<dbReference type="InterPro" id="IPR035996">
    <property type="entry name" value="4pyrrol_Methylase_sf"/>
</dbReference>
<dbReference type="InterPro" id="IPR048015">
    <property type="entry name" value="NTP-PPase_MazG-like_N"/>
</dbReference>
<dbReference type="GO" id="GO:0046047">
    <property type="term" value="P:TTP catabolic process"/>
    <property type="evidence" value="ECO:0007669"/>
    <property type="project" value="TreeGrafter"/>
</dbReference>
<dbReference type="Gene3D" id="1.10.287.1080">
    <property type="entry name" value="MazG-like"/>
    <property type="match status" value="2"/>
</dbReference>
<dbReference type="InterPro" id="IPR035013">
    <property type="entry name" value="YabN_N"/>
</dbReference>
<dbReference type="InterPro" id="IPR000878">
    <property type="entry name" value="4pyrrol_Mease"/>
</dbReference>
<comment type="caution">
    <text evidence="3">The sequence shown here is derived from an EMBL/GenBank/DDBJ whole genome shotgun (WGS) entry which is preliminary data.</text>
</comment>
<dbReference type="InterPro" id="IPR011551">
    <property type="entry name" value="NTP_PyrPHydrolase_MazG"/>
</dbReference>
<dbReference type="FunFam" id="1.10.287.1080:FF:000001">
    <property type="entry name" value="Nucleoside triphosphate pyrophosphohydrolase"/>
    <property type="match status" value="1"/>
</dbReference>
<dbReference type="NCBIfam" id="NF007113">
    <property type="entry name" value="PRK09562.1"/>
    <property type="match status" value="1"/>
</dbReference>
<dbReference type="GO" id="GO:0046052">
    <property type="term" value="P:UTP catabolic process"/>
    <property type="evidence" value="ECO:0007669"/>
    <property type="project" value="TreeGrafter"/>
</dbReference>
<dbReference type="CDD" id="cd11723">
    <property type="entry name" value="YabN_N_like"/>
    <property type="match status" value="1"/>
</dbReference>
<sequence>MIKIIGLGPGSEEALTLGAIRELKRCSNIFLRTEKHPTVQYLIDEGVKFNTYDDAYERSNTFDQVYESIALDLVEQHKNLNDIIYAVPGHPLVAERSVLNLVNLCKEQGLPYEILPAVSFIDVMMEALEIDPVEGLKIVDAFDIENQVLDKRNGIIITQVYNQFIASEVKLKLQEEFNDDTEVYFVRAAGIKNQESIRKMPLYEIDMQEDIDYLTSIYVPKDLTNKKDFYDLVDIIETLRSEDGCPWDREQTHESLKQALIEECYEVLDSIDNQDDAGMIEELGDVLLQIVFHSSIAKEEGYFNIKDVIQGICLKMINRHPHVFGSQSVNSSGEVLERWEDIKKEEKGFDSITDELNAIARSLPSIIRATKVQNKAKKVGFDWDKVEDAMLKVEEELNEIKEVYNGENRAKIVEEVGDLLFACVNVARFLKVEGELALTQTTEKFIRRFSYIEQEASKKGQKLENMSLEEMDNLWNKAKKTEKN</sequence>
<feature type="domain" description="NTP pyrophosphohydrolase MazG-like" evidence="2">
    <location>
        <begin position="389"/>
        <end position="448"/>
    </location>
</feature>
<name>A0A6V8SN00_9CLOT</name>
<dbReference type="InterPro" id="IPR014777">
    <property type="entry name" value="4pyrrole_Mease_sub1"/>
</dbReference>
<dbReference type="GO" id="GO:0008168">
    <property type="term" value="F:methyltransferase activity"/>
    <property type="evidence" value="ECO:0007669"/>
    <property type="project" value="InterPro"/>
</dbReference>